<proteinExistence type="predicted"/>
<dbReference type="InterPro" id="IPR002763">
    <property type="entry name" value="DUF72"/>
</dbReference>
<keyword evidence="2" id="KW-1185">Reference proteome</keyword>
<dbReference type="Pfam" id="PF01904">
    <property type="entry name" value="DUF72"/>
    <property type="match status" value="1"/>
</dbReference>
<dbReference type="PANTHER" id="PTHR30348:SF13">
    <property type="entry name" value="UPF0759 PROTEIN YUNF"/>
    <property type="match status" value="1"/>
</dbReference>
<evidence type="ECO:0000313" key="1">
    <source>
        <dbReference type="EMBL" id="MBO1307719.1"/>
    </source>
</evidence>
<dbReference type="PANTHER" id="PTHR30348">
    <property type="entry name" value="UNCHARACTERIZED PROTEIN YECE"/>
    <property type="match status" value="1"/>
</dbReference>
<comment type="caution">
    <text evidence="1">The sequence shown here is derived from an EMBL/GenBank/DDBJ whole genome shotgun (WGS) entry which is preliminary data.</text>
</comment>
<dbReference type="EMBL" id="JAFREM010000026">
    <property type="protein sequence ID" value="MBO1307719.1"/>
    <property type="molecule type" value="Genomic_DNA"/>
</dbReference>
<dbReference type="InterPro" id="IPR036520">
    <property type="entry name" value="UPF0759_sf"/>
</dbReference>
<evidence type="ECO:0000313" key="2">
    <source>
        <dbReference type="Proteomes" id="UP000664601"/>
    </source>
</evidence>
<sequence length="276" mass="32201">MIRIGLTSFNEHQALTGKPRTTLFEYAGFLPLVELDTAYYGLPSRKTVENWLAQVPDSFRFVVKFYSGFTCQEKWQDHYGSITEMKEHFLEVMQPLIESSKIYCFLAQFPAQFKCTKENVAYLQTLRELFPDLPIAIELRDYSWYSPEFKEKTHQFMKRLKFSLAMIDEPELPDTVPLDLTVTNPAFSLFRFHGRNQAYWKSRDAQWRKKRTLYRYSDEELTELAQAIKQVAENSQEVAVIFNNNSGGDAAENALRLRELLDIEDEGLNPSQLGLF</sequence>
<gene>
    <name evidence="1" type="ORF">JZO70_16195</name>
</gene>
<accession>A0ABS3LDL9</accession>
<dbReference type="Gene3D" id="3.20.20.410">
    <property type="entry name" value="Protein of unknown function UPF0759"/>
    <property type="match status" value="1"/>
</dbReference>
<dbReference type="RefSeq" id="WP_207674717.1">
    <property type="nucleotide sequence ID" value="NZ_JAFREM010000026.1"/>
</dbReference>
<dbReference type="SUPFAM" id="SSF117396">
    <property type="entry name" value="TM1631-like"/>
    <property type="match status" value="1"/>
</dbReference>
<name>A0ABS3LDL9_9ENTE</name>
<reference evidence="1 2" key="1">
    <citation type="submission" date="2021-03" db="EMBL/GenBank/DDBJ databases">
        <title>Enterococcal diversity collection.</title>
        <authorList>
            <person name="Gilmore M.S."/>
            <person name="Schwartzman J."/>
            <person name="Van Tyne D."/>
            <person name="Martin M."/>
            <person name="Earl A.M."/>
            <person name="Manson A.L."/>
            <person name="Straub T."/>
            <person name="Salamzade R."/>
            <person name="Saavedra J."/>
            <person name="Lebreton F."/>
            <person name="Prichula J."/>
            <person name="Schaufler K."/>
            <person name="Gaca A."/>
            <person name="Sgardioli B."/>
            <person name="Wagenaar J."/>
            <person name="Strong T."/>
        </authorList>
    </citation>
    <scope>NUCLEOTIDE SEQUENCE [LARGE SCALE GENOMIC DNA]</scope>
    <source>
        <strain evidence="1 2">669A</strain>
    </source>
</reference>
<organism evidence="1 2">
    <name type="scientific">Candidatus Enterococcus moelleringii</name>
    <dbReference type="NCBI Taxonomy" id="2815325"/>
    <lineage>
        <taxon>Bacteria</taxon>
        <taxon>Bacillati</taxon>
        <taxon>Bacillota</taxon>
        <taxon>Bacilli</taxon>
        <taxon>Lactobacillales</taxon>
        <taxon>Enterococcaceae</taxon>
        <taxon>Enterococcus</taxon>
    </lineage>
</organism>
<dbReference type="Proteomes" id="UP000664601">
    <property type="component" value="Unassembled WGS sequence"/>
</dbReference>
<protein>
    <submittedName>
        <fullName evidence="1">DUF72 domain-containing protein</fullName>
    </submittedName>
</protein>